<gene>
    <name evidence="1" type="ORF">COK38_18565</name>
</gene>
<dbReference type="SUPFAM" id="SSF54637">
    <property type="entry name" value="Thioesterase/thiol ester dehydrase-isomerase"/>
    <property type="match status" value="1"/>
</dbReference>
<dbReference type="InterPro" id="IPR016776">
    <property type="entry name" value="ApeP-like_dehydratase"/>
</dbReference>
<dbReference type="Pfam" id="PF22817">
    <property type="entry name" value="ApeP-like"/>
    <property type="match status" value="1"/>
</dbReference>
<dbReference type="Proteomes" id="UP000226357">
    <property type="component" value="Unassembled WGS sequence"/>
</dbReference>
<reference evidence="1 2" key="1">
    <citation type="submission" date="2017-09" db="EMBL/GenBank/DDBJ databases">
        <title>Large-scale bioinformatics analysis of Bacillus genomes uncovers conserved roles of natural products in bacterial physiology.</title>
        <authorList>
            <consortium name="Agbiome Team Llc"/>
            <person name="Bleich R.M."/>
            <person name="Grubbs K.J."/>
            <person name="Santa Maria K.C."/>
            <person name="Allen S.E."/>
            <person name="Farag S."/>
            <person name="Shank E.A."/>
            <person name="Bowers A."/>
        </authorList>
    </citation>
    <scope>NUCLEOTIDE SEQUENCE [LARGE SCALE GENOMIC DNA]</scope>
    <source>
        <strain evidence="1 2">AFS067272</strain>
    </source>
</reference>
<dbReference type="RefSeq" id="WP_098523716.1">
    <property type="nucleotide sequence ID" value="NZ_NUYJ01000136.1"/>
</dbReference>
<proteinExistence type="predicted"/>
<dbReference type="Gene3D" id="3.10.129.10">
    <property type="entry name" value="Hotdog Thioesterase"/>
    <property type="match status" value="1"/>
</dbReference>
<organism evidence="1 2">
    <name type="scientific">Bacillus cereus</name>
    <dbReference type="NCBI Taxonomy" id="1396"/>
    <lineage>
        <taxon>Bacteria</taxon>
        <taxon>Bacillati</taxon>
        <taxon>Bacillota</taxon>
        <taxon>Bacilli</taxon>
        <taxon>Bacillales</taxon>
        <taxon>Bacillaceae</taxon>
        <taxon>Bacillus</taxon>
        <taxon>Bacillus cereus group</taxon>
    </lineage>
</organism>
<protein>
    <submittedName>
        <fullName evidence="1">Uncharacterized protein</fullName>
    </submittedName>
</protein>
<evidence type="ECO:0000313" key="1">
    <source>
        <dbReference type="EMBL" id="PFR98703.1"/>
    </source>
</evidence>
<accession>A0AA44Q857</accession>
<name>A0AA44Q857_BACCE</name>
<sequence length="136" mass="15508">MDKEIINLLPHQKPFRFIDDIISYKPNYSLKAMYCPSSIEQKIKTRDVPVTILIEGLAQTAILYTQLETEPLKENDVPMLGSVEYEIFKSFEWERSVTYVVMPIRLLKNQAIIKGEISVNNILCATANLSVAVTSK</sequence>
<dbReference type="AlphaFoldDB" id="A0AA44Q857"/>
<dbReference type="InterPro" id="IPR029069">
    <property type="entry name" value="HotDog_dom_sf"/>
</dbReference>
<comment type="caution">
    <text evidence="1">The sequence shown here is derived from an EMBL/GenBank/DDBJ whole genome shotgun (WGS) entry which is preliminary data.</text>
</comment>
<dbReference type="EMBL" id="NVBO01000196">
    <property type="protein sequence ID" value="PFR98703.1"/>
    <property type="molecule type" value="Genomic_DNA"/>
</dbReference>
<evidence type="ECO:0000313" key="2">
    <source>
        <dbReference type="Proteomes" id="UP000226357"/>
    </source>
</evidence>